<name>A0A220RZL3_9NEIS</name>
<organism evidence="1 2">
    <name type="scientific">Neisseria chenwenguii</name>
    <dbReference type="NCBI Taxonomy" id="1853278"/>
    <lineage>
        <taxon>Bacteria</taxon>
        <taxon>Pseudomonadati</taxon>
        <taxon>Pseudomonadota</taxon>
        <taxon>Betaproteobacteria</taxon>
        <taxon>Neisseriales</taxon>
        <taxon>Neisseriaceae</taxon>
        <taxon>Neisseria</taxon>
    </lineage>
</organism>
<dbReference type="EMBL" id="CP022278">
    <property type="protein sequence ID" value="ASK26415.1"/>
    <property type="molecule type" value="Genomic_DNA"/>
</dbReference>
<dbReference type="InterPro" id="IPR007922">
    <property type="entry name" value="DciA-like"/>
</dbReference>
<evidence type="ECO:0000313" key="2">
    <source>
        <dbReference type="Proteomes" id="UP000198238"/>
    </source>
</evidence>
<dbReference type="AlphaFoldDB" id="A0A220RZL3"/>
<dbReference type="OrthoDB" id="8613287at2"/>
<reference evidence="1 2" key="1">
    <citation type="submission" date="2017-06" db="EMBL/GenBank/DDBJ databases">
        <title>Neisseria chenwenguii sp. nov., isolated from the intestinal contents of Tibetan Plateau Pika in Yushu, Qinghai Province, China.</title>
        <authorList>
            <person name="Zhang G."/>
        </authorList>
    </citation>
    <scope>NUCLEOTIDE SEQUENCE [LARGE SCALE GENOMIC DNA]</scope>
    <source>
        <strain evidence="1 2">10023</strain>
    </source>
</reference>
<evidence type="ECO:0000313" key="1">
    <source>
        <dbReference type="EMBL" id="ASK26415.1"/>
    </source>
</evidence>
<proteinExistence type="predicted"/>
<gene>
    <name evidence="1" type="ORF">BG910_00445</name>
</gene>
<dbReference type="Pfam" id="PF05258">
    <property type="entry name" value="DciA"/>
    <property type="match status" value="1"/>
</dbReference>
<keyword evidence="2" id="KW-1185">Reference proteome</keyword>
<sequence>MNLKQLGRRDNALDALLQQSRQWQILDRQVKQILPANLRPHFQTACVENGRLVLLAANGMAASRLKMILPSLLPQLRELRSDIEAVNVKLQPKTPVAEKANTLKLSETALENLEDASLKLQGRHPKLAQALENLVKKYSR</sequence>
<protein>
    <submittedName>
        <fullName evidence="1">Uncharacterized protein</fullName>
    </submittedName>
</protein>
<accession>A0A220RZL3</accession>
<dbReference type="Proteomes" id="UP000198238">
    <property type="component" value="Chromosome"/>
</dbReference>
<dbReference type="KEGG" id="nei:BG910_00445"/>
<dbReference type="RefSeq" id="WP_089035138.1">
    <property type="nucleotide sequence ID" value="NZ_CP022278.1"/>
</dbReference>